<dbReference type="Gene3D" id="1.10.443.10">
    <property type="entry name" value="Intergrase catalytic core"/>
    <property type="match status" value="1"/>
</dbReference>
<evidence type="ECO:0000313" key="5">
    <source>
        <dbReference type="Proteomes" id="UP001158576"/>
    </source>
</evidence>
<organism evidence="4 5">
    <name type="scientific">Oikopleura dioica</name>
    <name type="common">Tunicate</name>
    <dbReference type="NCBI Taxonomy" id="34765"/>
    <lineage>
        <taxon>Eukaryota</taxon>
        <taxon>Metazoa</taxon>
        <taxon>Chordata</taxon>
        <taxon>Tunicata</taxon>
        <taxon>Appendicularia</taxon>
        <taxon>Copelata</taxon>
        <taxon>Oikopleuridae</taxon>
        <taxon>Oikopleura</taxon>
    </lineage>
</organism>
<evidence type="ECO:0000256" key="1">
    <source>
        <dbReference type="ARBA" id="ARBA00023172"/>
    </source>
</evidence>
<keyword evidence="1" id="KW-0233">DNA recombination</keyword>
<dbReference type="Pfam" id="PF00589">
    <property type="entry name" value="Phage_integrase"/>
    <property type="match status" value="1"/>
</dbReference>
<protein>
    <submittedName>
        <fullName evidence="4">Oidioi.mRNA.OKI2018_I69.chr1.g986.t1.cds</fullName>
    </submittedName>
</protein>
<feature type="compositionally biased region" description="Basic and acidic residues" evidence="2">
    <location>
        <begin position="322"/>
        <end position="332"/>
    </location>
</feature>
<dbReference type="CDD" id="cd00397">
    <property type="entry name" value="DNA_BRE_C"/>
    <property type="match status" value="1"/>
</dbReference>
<gene>
    <name evidence="4" type="ORF">OKIOD_LOCUS9751</name>
</gene>
<dbReference type="InterPro" id="IPR002104">
    <property type="entry name" value="Integrase_catalytic"/>
</dbReference>
<keyword evidence="5" id="KW-1185">Reference proteome</keyword>
<proteinExistence type="predicted"/>
<name>A0ABN7SNB3_OIKDI</name>
<dbReference type="PROSITE" id="PS51898">
    <property type="entry name" value="TYR_RECOMBINASE"/>
    <property type="match status" value="1"/>
</dbReference>
<evidence type="ECO:0000313" key="4">
    <source>
        <dbReference type="EMBL" id="CAG5103888.1"/>
    </source>
</evidence>
<reference evidence="4 5" key="1">
    <citation type="submission" date="2021-04" db="EMBL/GenBank/DDBJ databases">
        <authorList>
            <person name="Bliznina A."/>
        </authorList>
    </citation>
    <scope>NUCLEOTIDE SEQUENCE [LARGE SCALE GENOMIC DNA]</scope>
</reference>
<dbReference type="SUPFAM" id="SSF56349">
    <property type="entry name" value="DNA breaking-rejoining enzymes"/>
    <property type="match status" value="1"/>
</dbReference>
<dbReference type="EMBL" id="OU015566">
    <property type="protein sequence ID" value="CAG5103888.1"/>
    <property type="molecule type" value="Genomic_DNA"/>
</dbReference>
<evidence type="ECO:0000259" key="3">
    <source>
        <dbReference type="PROSITE" id="PS51898"/>
    </source>
</evidence>
<accession>A0ABN7SNB3</accession>
<dbReference type="Proteomes" id="UP001158576">
    <property type="component" value="Chromosome 1"/>
</dbReference>
<dbReference type="InterPro" id="IPR013762">
    <property type="entry name" value="Integrase-like_cat_sf"/>
</dbReference>
<dbReference type="InterPro" id="IPR011010">
    <property type="entry name" value="DNA_brk_join_enz"/>
</dbReference>
<evidence type="ECO:0000256" key="2">
    <source>
        <dbReference type="SAM" id="MobiDB-lite"/>
    </source>
</evidence>
<sequence>MTWLELENLKELWDIAEALASFNYQEASHEDIIQHFLDRLLVRPQLKAYAYGKGVTLIQDVAALKLNKALSQKEKRQIKLWCEHRARESAKESLQFPKQAEVLEESEAVKLWHELMETKKPKPREAAMAFFFTYVTGARMGEVLNLRIEDRSILKENGKEYWRFHIRSSKTDPFCKRMETLNVPMDIEHGAPITTELRHQLRDKAKGLVFPLLEGKTSIAGDYLRRYSEKAGLDKKVSAHSGRVSFYVEGRRAGQAQNTLAHTMRWAPGSVMPDYYERCWLECTDNGAPASIAEARAAKRRLKEQPETQQTGSDSEDPEDAQEAKKQKSETE</sequence>
<feature type="region of interest" description="Disordered" evidence="2">
    <location>
        <begin position="295"/>
        <end position="332"/>
    </location>
</feature>
<feature type="domain" description="Tyr recombinase" evidence="3">
    <location>
        <begin position="98"/>
        <end position="294"/>
    </location>
</feature>